<dbReference type="Proteomes" id="UP000233293">
    <property type="component" value="Unassembled WGS sequence"/>
</dbReference>
<feature type="signal peptide" evidence="12">
    <location>
        <begin position="1"/>
        <end position="26"/>
    </location>
</feature>
<evidence type="ECO:0000256" key="2">
    <source>
        <dbReference type="ARBA" id="ARBA00016337"/>
    </source>
</evidence>
<dbReference type="OrthoDB" id="9778595at2"/>
<dbReference type="RefSeq" id="WP_101253458.1">
    <property type="nucleotide sequence ID" value="NZ_PIUM01000046.1"/>
</dbReference>
<dbReference type="PANTHER" id="PTHR30040">
    <property type="entry name" value="THIAMINE BIOSYNTHESIS LIPOPROTEIN APBE"/>
    <property type="match status" value="1"/>
</dbReference>
<keyword evidence="6 10" id="KW-0274">FAD</keyword>
<comment type="caution">
    <text evidence="13">The sequence shown here is derived from an EMBL/GenBank/DDBJ whole genome shotgun (WGS) entry which is preliminary data.</text>
</comment>
<evidence type="ECO:0000313" key="14">
    <source>
        <dbReference type="Proteomes" id="UP000233293"/>
    </source>
</evidence>
<dbReference type="Gene3D" id="3.10.520.10">
    <property type="entry name" value="ApbE-like domains"/>
    <property type="match status" value="1"/>
</dbReference>
<dbReference type="GO" id="GO:0016740">
    <property type="term" value="F:transferase activity"/>
    <property type="evidence" value="ECO:0007669"/>
    <property type="project" value="UniProtKB-UniRule"/>
</dbReference>
<dbReference type="EC" id="2.7.1.180" evidence="1 10"/>
<comment type="cofactor">
    <cofactor evidence="11">
        <name>Mg(2+)</name>
        <dbReference type="ChEBI" id="CHEBI:18420"/>
    </cofactor>
    <cofactor evidence="11">
        <name>Mn(2+)</name>
        <dbReference type="ChEBI" id="CHEBI:29035"/>
    </cofactor>
    <text evidence="11">Magnesium. Can also use manganese.</text>
</comment>
<protein>
    <recommendedName>
        <fullName evidence="2 10">FAD:protein FMN transferase</fullName>
        <ecNumber evidence="1 10">2.7.1.180</ecNumber>
    </recommendedName>
    <alternativeName>
        <fullName evidence="8 10">Flavin transferase</fullName>
    </alternativeName>
</protein>
<keyword evidence="12" id="KW-0732">Signal</keyword>
<evidence type="ECO:0000256" key="5">
    <source>
        <dbReference type="ARBA" id="ARBA00022723"/>
    </source>
</evidence>
<dbReference type="AlphaFoldDB" id="A0A2N3PMU4"/>
<evidence type="ECO:0000256" key="1">
    <source>
        <dbReference type="ARBA" id="ARBA00011955"/>
    </source>
</evidence>
<dbReference type="InterPro" id="IPR003374">
    <property type="entry name" value="ApbE-like_sf"/>
</dbReference>
<evidence type="ECO:0000256" key="8">
    <source>
        <dbReference type="ARBA" id="ARBA00031306"/>
    </source>
</evidence>
<dbReference type="GO" id="GO:0046872">
    <property type="term" value="F:metal ion binding"/>
    <property type="evidence" value="ECO:0007669"/>
    <property type="project" value="UniProtKB-UniRule"/>
</dbReference>
<evidence type="ECO:0000256" key="10">
    <source>
        <dbReference type="PIRNR" id="PIRNR006268"/>
    </source>
</evidence>
<evidence type="ECO:0000256" key="12">
    <source>
        <dbReference type="SAM" id="SignalP"/>
    </source>
</evidence>
<evidence type="ECO:0000256" key="7">
    <source>
        <dbReference type="ARBA" id="ARBA00022842"/>
    </source>
</evidence>
<evidence type="ECO:0000256" key="6">
    <source>
        <dbReference type="ARBA" id="ARBA00022827"/>
    </source>
</evidence>
<keyword evidence="14" id="KW-1185">Reference proteome</keyword>
<comment type="similarity">
    <text evidence="10">Belongs to the ApbE family.</text>
</comment>
<dbReference type="PIRSF" id="PIRSF006268">
    <property type="entry name" value="ApbE"/>
    <property type="match status" value="1"/>
</dbReference>
<reference evidence="14" key="1">
    <citation type="submission" date="2017-12" db="EMBL/GenBank/DDBJ databases">
        <title>Draft genome sequence of Telmatospirillum siberiense 26-4b1T, an acidotolerant peatland alphaproteobacterium potentially involved in sulfur cycling.</title>
        <authorList>
            <person name="Hausmann B."/>
            <person name="Pjevac P."/>
            <person name="Schreck K."/>
            <person name="Herbold C.W."/>
            <person name="Daims H."/>
            <person name="Wagner M."/>
            <person name="Pester M."/>
            <person name="Loy A."/>
        </authorList>
    </citation>
    <scope>NUCLEOTIDE SEQUENCE [LARGE SCALE GENOMIC DNA]</scope>
    <source>
        <strain evidence="14">26-4b1</strain>
    </source>
</reference>
<feature type="binding site" evidence="11">
    <location>
        <position position="182"/>
    </location>
    <ligand>
        <name>Mg(2+)</name>
        <dbReference type="ChEBI" id="CHEBI:18420"/>
    </ligand>
</feature>
<keyword evidence="5 10" id="KW-0479">Metal-binding</keyword>
<sequence length="332" mass="35505">MSVRISRRRAITVLAAAAGLPLLARAASDHPHILRWKGFSLGADAYIQLYHTDENKARAAVEEGLAELARMERMFSLFRPDSVISQLNKTGVVEDAPAEFIELVSYSKDIAERTGGWFEPTIQPLWNAYFQHFTSGSEDPAGPSAATIREALAQVGWRGIEIDPARGRVALAKPGMGLSLDSVGQGYITDRVTAILRRHGFQNMLVDMGELRAVAAKPDGSAWRVAIANPAEPKQAITEIDVIDQAVATSGGYGTIFDAAGNFTHLFDPFSGKTAPRLAGVTVIASSATRANAYSTPLSVVPRSRRAEMVAAAGGITAIFVTPDGVTETLKS</sequence>
<evidence type="ECO:0000256" key="4">
    <source>
        <dbReference type="ARBA" id="ARBA00022679"/>
    </source>
</evidence>
<dbReference type="SUPFAM" id="SSF143631">
    <property type="entry name" value="ApbE-like"/>
    <property type="match status" value="1"/>
</dbReference>
<dbReference type="InterPro" id="IPR024932">
    <property type="entry name" value="ApbE"/>
</dbReference>
<dbReference type="Pfam" id="PF02424">
    <property type="entry name" value="ApbE"/>
    <property type="match status" value="1"/>
</dbReference>
<proteinExistence type="inferred from homology"/>
<dbReference type="EMBL" id="PIUM01000046">
    <property type="protein sequence ID" value="PKU21717.1"/>
    <property type="molecule type" value="Genomic_DNA"/>
</dbReference>
<feature type="binding site" evidence="11">
    <location>
        <position position="296"/>
    </location>
    <ligand>
        <name>Mg(2+)</name>
        <dbReference type="ChEBI" id="CHEBI:18420"/>
    </ligand>
</feature>
<dbReference type="PANTHER" id="PTHR30040:SF2">
    <property type="entry name" value="FAD:PROTEIN FMN TRANSFERASE"/>
    <property type="match status" value="1"/>
</dbReference>
<accession>A0A2N3PMU4</accession>
<gene>
    <name evidence="13" type="ORF">CWS72_25385</name>
</gene>
<evidence type="ECO:0000256" key="3">
    <source>
        <dbReference type="ARBA" id="ARBA00022630"/>
    </source>
</evidence>
<organism evidence="13 14">
    <name type="scientific">Telmatospirillum siberiense</name>
    <dbReference type="NCBI Taxonomy" id="382514"/>
    <lineage>
        <taxon>Bacteria</taxon>
        <taxon>Pseudomonadati</taxon>
        <taxon>Pseudomonadota</taxon>
        <taxon>Alphaproteobacteria</taxon>
        <taxon>Rhodospirillales</taxon>
        <taxon>Rhodospirillaceae</taxon>
        <taxon>Telmatospirillum</taxon>
    </lineage>
</organism>
<comment type="catalytic activity">
    <reaction evidence="9 10">
        <text>L-threonyl-[protein] + FAD = FMN-L-threonyl-[protein] + AMP + H(+)</text>
        <dbReference type="Rhea" id="RHEA:36847"/>
        <dbReference type="Rhea" id="RHEA-COMP:11060"/>
        <dbReference type="Rhea" id="RHEA-COMP:11061"/>
        <dbReference type="ChEBI" id="CHEBI:15378"/>
        <dbReference type="ChEBI" id="CHEBI:30013"/>
        <dbReference type="ChEBI" id="CHEBI:57692"/>
        <dbReference type="ChEBI" id="CHEBI:74257"/>
        <dbReference type="ChEBI" id="CHEBI:456215"/>
        <dbReference type="EC" id="2.7.1.180"/>
    </reaction>
</comment>
<evidence type="ECO:0000256" key="9">
    <source>
        <dbReference type="ARBA" id="ARBA00048540"/>
    </source>
</evidence>
<name>A0A2N3PMU4_9PROT</name>
<evidence type="ECO:0000313" key="13">
    <source>
        <dbReference type="EMBL" id="PKU21717.1"/>
    </source>
</evidence>
<feature type="chain" id="PRO_5039951219" description="FAD:protein FMN transferase" evidence="12">
    <location>
        <begin position="27"/>
        <end position="332"/>
    </location>
</feature>
<keyword evidence="3 10" id="KW-0285">Flavoprotein</keyword>
<keyword evidence="7 10" id="KW-0460">Magnesium</keyword>
<keyword evidence="4 10" id="KW-0808">Transferase</keyword>
<evidence type="ECO:0000256" key="11">
    <source>
        <dbReference type="PIRSR" id="PIRSR006268-2"/>
    </source>
</evidence>